<dbReference type="FunFam" id="3.30.70.360:FF:000004">
    <property type="entry name" value="Peptidase M20 domain-containing protein 2"/>
    <property type="match status" value="1"/>
</dbReference>
<gene>
    <name evidence="4" type="ORF">HK099_003751</name>
</gene>
<dbReference type="InterPro" id="IPR011650">
    <property type="entry name" value="Peptidase_M20_dimer"/>
</dbReference>
<dbReference type="AlphaFoldDB" id="A0AAD5U744"/>
<sequence length="408" mass="45391">MSAIDVQIFDFVKRKALEVSSELREISLAIHCNPEIGFEEKFAHNLLTSFLEKKGFDVTRSACGMETAFIAKYSPENIIKEKEKIITTGFLSEYDALPKIGHACGHNLICIAGIGSALIFKSVIDELGITNLQIKLFGSPAEEGEGGKIIFIENGAFKGIDFALMAHPGSLDIVYANFLALQHFTCEYFGKAAHASASPWNGTNALDAQILAYQNIACLRQQVLPYQRIHGIINYGGAAPNIIPDYTKSSWMCRSPTQVEVRILKDRLDKCFEASSNATGCKVELNTTSFFYEVKRNDSITSVFKKWQEKQGVLYTSREFQESVSRGSTDMGNVSYVVPSIHPVFSIVDEDDPKPFPDIHTEPFREVAKSLKAHSKTLTCIVSLVMSALEISFDKELLKKVKKEFLNN</sequence>
<organism evidence="4 5">
    <name type="scientific">Clydaea vesicula</name>
    <dbReference type="NCBI Taxonomy" id="447962"/>
    <lineage>
        <taxon>Eukaryota</taxon>
        <taxon>Fungi</taxon>
        <taxon>Fungi incertae sedis</taxon>
        <taxon>Chytridiomycota</taxon>
        <taxon>Chytridiomycota incertae sedis</taxon>
        <taxon>Chytridiomycetes</taxon>
        <taxon>Lobulomycetales</taxon>
        <taxon>Lobulomycetaceae</taxon>
        <taxon>Clydaea</taxon>
    </lineage>
</organism>
<dbReference type="InterPro" id="IPR036264">
    <property type="entry name" value="Bact_exopeptidase_dim_dom"/>
</dbReference>
<dbReference type="Pfam" id="PF01546">
    <property type="entry name" value="Peptidase_M20"/>
    <property type="match status" value="1"/>
</dbReference>
<dbReference type="Proteomes" id="UP001211065">
    <property type="component" value="Unassembled WGS sequence"/>
</dbReference>
<dbReference type="Gene3D" id="3.40.630.10">
    <property type="entry name" value="Zn peptidases"/>
    <property type="match status" value="1"/>
</dbReference>
<dbReference type="SUPFAM" id="SSF55031">
    <property type="entry name" value="Bacterial exopeptidase dimerisation domain"/>
    <property type="match status" value="1"/>
</dbReference>
<dbReference type="InterPro" id="IPR002933">
    <property type="entry name" value="Peptidase_M20"/>
</dbReference>
<dbReference type="GO" id="GO:0016805">
    <property type="term" value="F:dipeptidase activity"/>
    <property type="evidence" value="ECO:0007669"/>
    <property type="project" value="InterPro"/>
</dbReference>
<feature type="domain" description="Peptidase M20 dimerisation" evidence="3">
    <location>
        <begin position="184"/>
        <end position="274"/>
    </location>
</feature>
<proteinExistence type="inferred from homology"/>
<dbReference type="PANTHER" id="PTHR30575:SF0">
    <property type="entry name" value="XAA-ARG DIPEPTIDASE"/>
    <property type="match status" value="1"/>
</dbReference>
<dbReference type="PANTHER" id="PTHR30575">
    <property type="entry name" value="PEPTIDASE M20"/>
    <property type="match status" value="1"/>
</dbReference>
<keyword evidence="5" id="KW-1185">Reference proteome</keyword>
<dbReference type="InterPro" id="IPR017439">
    <property type="entry name" value="Amidohydrolase"/>
</dbReference>
<protein>
    <recommendedName>
        <fullName evidence="2">Peptidase M20 domain-containing protein 2</fullName>
    </recommendedName>
</protein>
<dbReference type="InterPro" id="IPR052030">
    <property type="entry name" value="Peptidase_M20/M20A_hydrolases"/>
</dbReference>
<dbReference type="EMBL" id="JADGJW010000025">
    <property type="protein sequence ID" value="KAJ3226959.1"/>
    <property type="molecule type" value="Genomic_DNA"/>
</dbReference>
<accession>A0AAD5U744</accession>
<dbReference type="SUPFAM" id="SSF53187">
    <property type="entry name" value="Zn-dependent exopeptidases"/>
    <property type="match status" value="1"/>
</dbReference>
<evidence type="ECO:0000256" key="2">
    <source>
        <dbReference type="PIRNR" id="PIRNR037226"/>
    </source>
</evidence>
<dbReference type="PIRSF" id="PIRSF037226">
    <property type="entry name" value="Amidohydrolase_ACY1L2_prd"/>
    <property type="match status" value="1"/>
</dbReference>
<evidence type="ECO:0000259" key="3">
    <source>
        <dbReference type="Pfam" id="PF07687"/>
    </source>
</evidence>
<reference evidence="4" key="1">
    <citation type="submission" date="2020-05" db="EMBL/GenBank/DDBJ databases">
        <title>Phylogenomic resolution of chytrid fungi.</title>
        <authorList>
            <person name="Stajich J.E."/>
            <person name="Amses K."/>
            <person name="Simmons R."/>
            <person name="Seto K."/>
            <person name="Myers J."/>
            <person name="Bonds A."/>
            <person name="Quandt C.A."/>
            <person name="Barry K."/>
            <person name="Liu P."/>
            <person name="Grigoriev I."/>
            <person name="Longcore J.E."/>
            <person name="James T.Y."/>
        </authorList>
    </citation>
    <scope>NUCLEOTIDE SEQUENCE</scope>
    <source>
        <strain evidence="4">JEL0476</strain>
    </source>
</reference>
<dbReference type="Gene3D" id="3.30.70.360">
    <property type="match status" value="1"/>
</dbReference>
<evidence type="ECO:0000313" key="5">
    <source>
        <dbReference type="Proteomes" id="UP001211065"/>
    </source>
</evidence>
<dbReference type="CDD" id="cd05672">
    <property type="entry name" value="M20_ACY1L2-like"/>
    <property type="match status" value="1"/>
</dbReference>
<evidence type="ECO:0000313" key="4">
    <source>
        <dbReference type="EMBL" id="KAJ3226959.1"/>
    </source>
</evidence>
<comment type="similarity">
    <text evidence="1 2">Belongs to the peptidase M20A family.</text>
</comment>
<dbReference type="NCBIfam" id="TIGR01891">
    <property type="entry name" value="amidohydrolases"/>
    <property type="match status" value="1"/>
</dbReference>
<dbReference type="InterPro" id="IPR017144">
    <property type="entry name" value="Xaa-Arg_dipeptidase"/>
</dbReference>
<dbReference type="Pfam" id="PF07687">
    <property type="entry name" value="M20_dimer"/>
    <property type="match status" value="1"/>
</dbReference>
<evidence type="ECO:0000256" key="1">
    <source>
        <dbReference type="ARBA" id="ARBA00006247"/>
    </source>
</evidence>
<name>A0AAD5U744_9FUNG</name>
<comment type="caution">
    <text evidence="4">The sequence shown here is derived from an EMBL/GenBank/DDBJ whole genome shotgun (WGS) entry which is preliminary data.</text>
</comment>